<feature type="transmembrane region" description="Helical" evidence="1">
    <location>
        <begin position="108"/>
        <end position="131"/>
    </location>
</feature>
<accession>A0ABP9B7M2</accession>
<sequence length="141" mass="15766">MSEKNPTPSFVYETLSDDTPDALAAGGFTEDELADERRAPAVAEEVGFGRAVRLFYRHYWNDRGTASASEFRWAMIYVVVGTVLYIGTTLLLNYFVIPADASSLVRTLFMLFVITNPLWLAINIAPTVSLVKRRRNAKEGL</sequence>
<keyword evidence="3" id="KW-1185">Reference proteome</keyword>
<dbReference type="Proteomes" id="UP001500187">
    <property type="component" value="Unassembled WGS sequence"/>
</dbReference>
<name>A0ABP9B7M2_9MICC</name>
<evidence type="ECO:0000313" key="2">
    <source>
        <dbReference type="EMBL" id="GAA4790804.1"/>
    </source>
</evidence>
<dbReference type="RefSeq" id="WP_345444593.1">
    <property type="nucleotide sequence ID" value="NZ_BAABKP010000001.1"/>
</dbReference>
<evidence type="ECO:0000256" key="1">
    <source>
        <dbReference type="SAM" id="Phobius"/>
    </source>
</evidence>
<protein>
    <submittedName>
        <fullName evidence="2">Uncharacterized protein</fullName>
    </submittedName>
</protein>
<feature type="transmembrane region" description="Helical" evidence="1">
    <location>
        <begin position="73"/>
        <end position="96"/>
    </location>
</feature>
<keyword evidence="1" id="KW-0472">Membrane</keyword>
<organism evidence="2 3">
    <name type="scientific">Rothia endophytica</name>
    <dbReference type="NCBI Taxonomy" id="1324766"/>
    <lineage>
        <taxon>Bacteria</taxon>
        <taxon>Bacillati</taxon>
        <taxon>Actinomycetota</taxon>
        <taxon>Actinomycetes</taxon>
        <taxon>Micrococcales</taxon>
        <taxon>Micrococcaceae</taxon>
        <taxon>Rothia</taxon>
    </lineage>
</organism>
<proteinExistence type="predicted"/>
<gene>
    <name evidence="2" type="ORF">GCM10023352_06050</name>
</gene>
<reference evidence="3" key="1">
    <citation type="journal article" date="2019" name="Int. J. Syst. Evol. Microbiol.">
        <title>The Global Catalogue of Microorganisms (GCM) 10K type strain sequencing project: providing services to taxonomists for standard genome sequencing and annotation.</title>
        <authorList>
            <consortium name="The Broad Institute Genomics Platform"/>
            <consortium name="The Broad Institute Genome Sequencing Center for Infectious Disease"/>
            <person name="Wu L."/>
            <person name="Ma J."/>
        </authorList>
    </citation>
    <scope>NUCLEOTIDE SEQUENCE [LARGE SCALE GENOMIC DNA]</scope>
    <source>
        <strain evidence="3">JCM 18541</strain>
    </source>
</reference>
<keyword evidence="1" id="KW-0812">Transmembrane</keyword>
<keyword evidence="1" id="KW-1133">Transmembrane helix</keyword>
<dbReference type="EMBL" id="BAABKP010000001">
    <property type="protein sequence ID" value="GAA4790804.1"/>
    <property type="molecule type" value="Genomic_DNA"/>
</dbReference>
<evidence type="ECO:0000313" key="3">
    <source>
        <dbReference type="Proteomes" id="UP001500187"/>
    </source>
</evidence>
<comment type="caution">
    <text evidence="2">The sequence shown here is derived from an EMBL/GenBank/DDBJ whole genome shotgun (WGS) entry which is preliminary data.</text>
</comment>